<name>A0A498J1D6_MALDO</name>
<dbReference type="AlphaFoldDB" id="A0A498J1D6"/>
<dbReference type="InterPro" id="IPR051316">
    <property type="entry name" value="Zinc-reg_GTPase_activator"/>
</dbReference>
<dbReference type="Gene3D" id="3.40.50.300">
    <property type="entry name" value="P-loop containing nucleotide triphosphate hydrolases"/>
    <property type="match status" value="1"/>
</dbReference>
<gene>
    <name evidence="2" type="ORF">DVH24_000064</name>
</gene>
<keyword evidence="1" id="KW-1133">Transmembrane helix</keyword>
<dbReference type="EMBL" id="RDQH01000335">
    <property type="protein sequence ID" value="RXH88465.1"/>
    <property type="molecule type" value="Genomic_DNA"/>
</dbReference>
<accession>A0A498J1D6</accession>
<sequence length="184" mass="20372">MASISADLTTTLIGLTSRRSTQLPWVGAEAALFPLTWRPRTFPHSQTLRYSTSSFCRALVAKPNRGYRRFTAAASSTTTSQSESSDIEPDNRIPATIITGFLGSGKVRCSFGNLWPVLIGVSLFECRINLHCLLKCTCEMELQTTLLNHILTAEHGKRIAVIENELIVVIVAFFVVYVEKGSKY</sequence>
<protein>
    <submittedName>
        <fullName evidence="2">Uncharacterized protein</fullName>
    </submittedName>
</protein>
<dbReference type="GO" id="GO:0005737">
    <property type="term" value="C:cytoplasm"/>
    <property type="evidence" value="ECO:0007669"/>
    <property type="project" value="TreeGrafter"/>
</dbReference>
<keyword evidence="1" id="KW-0812">Transmembrane</keyword>
<dbReference type="STRING" id="3750.A0A498J1D6"/>
<reference evidence="2 3" key="1">
    <citation type="submission" date="2018-10" db="EMBL/GenBank/DDBJ databases">
        <title>A high-quality apple genome assembly.</title>
        <authorList>
            <person name="Hu J."/>
        </authorList>
    </citation>
    <scope>NUCLEOTIDE SEQUENCE [LARGE SCALE GENOMIC DNA]</scope>
    <source>
        <strain evidence="3">cv. HFTH1</strain>
        <tissue evidence="2">Young leaf</tissue>
    </source>
</reference>
<keyword evidence="1" id="KW-0472">Membrane</keyword>
<evidence type="ECO:0000256" key="1">
    <source>
        <dbReference type="SAM" id="Phobius"/>
    </source>
</evidence>
<proteinExistence type="predicted"/>
<dbReference type="PANTHER" id="PTHR13748:SF62">
    <property type="entry name" value="COBW DOMAIN-CONTAINING PROTEIN"/>
    <property type="match status" value="1"/>
</dbReference>
<organism evidence="2 3">
    <name type="scientific">Malus domestica</name>
    <name type="common">Apple</name>
    <name type="synonym">Pyrus malus</name>
    <dbReference type="NCBI Taxonomy" id="3750"/>
    <lineage>
        <taxon>Eukaryota</taxon>
        <taxon>Viridiplantae</taxon>
        <taxon>Streptophyta</taxon>
        <taxon>Embryophyta</taxon>
        <taxon>Tracheophyta</taxon>
        <taxon>Spermatophyta</taxon>
        <taxon>Magnoliopsida</taxon>
        <taxon>eudicotyledons</taxon>
        <taxon>Gunneridae</taxon>
        <taxon>Pentapetalae</taxon>
        <taxon>rosids</taxon>
        <taxon>fabids</taxon>
        <taxon>Rosales</taxon>
        <taxon>Rosaceae</taxon>
        <taxon>Amygdaloideae</taxon>
        <taxon>Maleae</taxon>
        <taxon>Malus</taxon>
    </lineage>
</organism>
<comment type="caution">
    <text evidence="2">The sequence shown here is derived from an EMBL/GenBank/DDBJ whole genome shotgun (WGS) entry which is preliminary data.</text>
</comment>
<keyword evidence="3" id="KW-1185">Reference proteome</keyword>
<evidence type="ECO:0000313" key="3">
    <source>
        <dbReference type="Proteomes" id="UP000290289"/>
    </source>
</evidence>
<dbReference type="PANTHER" id="PTHR13748">
    <property type="entry name" value="COBW-RELATED"/>
    <property type="match status" value="1"/>
</dbReference>
<dbReference type="InterPro" id="IPR027417">
    <property type="entry name" value="P-loop_NTPase"/>
</dbReference>
<dbReference type="Proteomes" id="UP000290289">
    <property type="component" value="Chromosome 9"/>
</dbReference>
<feature type="transmembrane region" description="Helical" evidence="1">
    <location>
        <begin position="159"/>
        <end position="178"/>
    </location>
</feature>
<evidence type="ECO:0000313" key="2">
    <source>
        <dbReference type="EMBL" id="RXH88465.1"/>
    </source>
</evidence>